<dbReference type="Proteomes" id="UP000466931">
    <property type="component" value="Chromosome"/>
</dbReference>
<dbReference type="AlphaFoldDB" id="A0A7I7XQY0"/>
<evidence type="ECO:0008006" key="3">
    <source>
        <dbReference type="Google" id="ProtNLM"/>
    </source>
</evidence>
<evidence type="ECO:0000313" key="2">
    <source>
        <dbReference type="Proteomes" id="UP000466931"/>
    </source>
</evidence>
<name>A0A7I7XQY0_9MYCO</name>
<protein>
    <recommendedName>
        <fullName evidence="3">DUF559 domain-containing protein</fullName>
    </recommendedName>
</protein>
<organism evidence="1 2">
    <name type="scientific">Mycolicibacterium confluentis</name>
    <dbReference type="NCBI Taxonomy" id="28047"/>
    <lineage>
        <taxon>Bacteria</taxon>
        <taxon>Bacillati</taxon>
        <taxon>Actinomycetota</taxon>
        <taxon>Actinomycetes</taxon>
        <taxon>Mycobacteriales</taxon>
        <taxon>Mycobacteriaceae</taxon>
        <taxon>Mycolicibacterium</taxon>
    </lineage>
</organism>
<dbReference type="InterPro" id="IPR011335">
    <property type="entry name" value="Restrct_endonuc-II-like"/>
</dbReference>
<dbReference type="SUPFAM" id="SSF52980">
    <property type="entry name" value="Restriction endonuclease-like"/>
    <property type="match status" value="1"/>
</dbReference>
<evidence type="ECO:0000313" key="1">
    <source>
        <dbReference type="EMBL" id="BBZ31564.1"/>
    </source>
</evidence>
<accession>A0A7I7XQY0</accession>
<keyword evidence="2" id="KW-1185">Reference proteome</keyword>
<sequence length="221" mass="24844">MHGAKWIDASEPAELAHTNRRAPAGLVVHTDTLLPGEVARRAGMRLTTPERTVFDLGRRLKGVAAVQRIDALMNATQVKAEDIEPLIAAHPRAWGLGKLCTTLPLVDGGAESPYESLTRYLLVQRGFPKPETQIVVLDEHGEIFAVLDMGWREYQVGVDFDGAHHWTDPRQRRRDIERYGYLPELGWIDVRVNAGILHNRVEWLYDRVGAALISRGCPKTW</sequence>
<gene>
    <name evidence="1" type="ORF">MCNF_01690</name>
</gene>
<dbReference type="EMBL" id="AP022612">
    <property type="protein sequence ID" value="BBZ31564.1"/>
    <property type="molecule type" value="Genomic_DNA"/>
</dbReference>
<reference evidence="1" key="2">
    <citation type="submission" date="2020-02" db="EMBL/GenBank/DDBJ databases">
        <authorList>
            <person name="Matsumoto Y."/>
            <person name="Motooka D."/>
            <person name="Nakamura S."/>
        </authorList>
    </citation>
    <scope>NUCLEOTIDE SEQUENCE</scope>
    <source>
        <strain evidence="1">JCM 13671</strain>
    </source>
</reference>
<dbReference type="RefSeq" id="WP_234812978.1">
    <property type="nucleotide sequence ID" value="NZ_AP022612.1"/>
</dbReference>
<reference evidence="1" key="1">
    <citation type="journal article" date="2019" name="Emerg. Microbes Infect.">
        <title>Comprehensive subspecies identification of 175 nontuberculous mycobacteria species based on 7547 genomic profiles.</title>
        <authorList>
            <person name="Matsumoto Y."/>
            <person name="Kinjo T."/>
            <person name="Motooka D."/>
            <person name="Nabeya D."/>
            <person name="Jung N."/>
            <person name="Uechi K."/>
            <person name="Horii T."/>
            <person name="Iida T."/>
            <person name="Fujita J."/>
            <person name="Nakamura S."/>
        </authorList>
    </citation>
    <scope>NUCLEOTIDE SEQUENCE [LARGE SCALE GENOMIC DNA]</scope>
    <source>
        <strain evidence="1">JCM 13671</strain>
    </source>
</reference>
<proteinExistence type="predicted"/>